<comment type="caution">
    <text evidence="1">The sequence shown here is derived from an EMBL/GenBank/DDBJ whole genome shotgun (WGS) entry which is preliminary data.</text>
</comment>
<reference evidence="1" key="1">
    <citation type="submission" date="2020-06" db="EMBL/GenBank/DDBJ databases">
        <authorList>
            <person name="Li T."/>
            <person name="Hu X."/>
            <person name="Zhang T."/>
            <person name="Song X."/>
            <person name="Zhang H."/>
            <person name="Dai N."/>
            <person name="Sheng W."/>
            <person name="Hou X."/>
            <person name="Wei L."/>
        </authorList>
    </citation>
    <scope>NUCLEOTIDE SEQUENCE</scope>
    <source>
        <strain evidence="1">3651</strain>
        <tissue evidence="1">Leaf</tissue>
    </source>
</reference>
<dbReference type="Proteomes" id="UP001293254">
    <property type="component" value="Unassembled WGS sequence"/>
</dbReference>
<protein>
    <submittedName>
        <fullName evidence="1">Uncharacterized protein</fullName>
    </submittedName>
</protein>
<accession>A0AAE1YB17</accession>
<name>A0AAE1YB17_9LAMI</name>
<dbReference type="EMBL" id="JACGWO010000005">
    <property type="protein sequence ID" value="KAK4426810.1"/>
    <property type="molecule type" value="Genomic_DNA"/>
</dbReference>
<evidence type="ECO:0000313" key="1">
    <source>
        <dbReference type="EMBL" id="KAK4426810.1"/>
    </source>
</evidence>
<organism evidence="1 2">
    <name type="scientific">Sesamum alatum</name>
    <dbReference type="NCBI Taxonomy" id="300844"/>
    <lineage>
        <taxon>Eukaryota</taxon>
        <taxon>Viridiplantae</taxon>
        <taxon>Streptophyta</taxon>
        <taxon>Embryophyta</taxon>
        <taxon>Tracheophyta</taxon>
        <taxon>Spermatophyta</taxon>
        <taxon>Magnoliopsida</taxon>
        <taxon>eudicotyledons</taxon>
        <taxon>Gunneridae</taxon>
        <taxon>Pentapetalae</taxon>
        <taxon>asterids</taxon>
        <taxon>lamiids</taxon>
        <taxon>Lamiales</taxon>
        <taxon>Pedaliaceae</taxon>
        <taxon>Sesamum</taxon>
    </lineage>
</organism>
<sequence length="155" mass="17166">MASHLHGVGSQNRNFYAVVVNTNEVGNLYAGRSETRNINVVVGHVNTGNPTIDATSVLHADYNENRVLNYANCNVSMVAQKQGCDMENRNVIIVVDSTNAVGNLHIESCGTVHINDELREIDVLVEKETMLHNGIEDKDDFNYDDPLLIELLDKT</sequence>
<reference evidence="1" key="2">
    <citation type="journal article" date="2024" name="Plant">
        <title>Genomic evolution and insights into agronomic trait innovations of Sesamum species.</title>
        <authorList>
            <person name="Miao H."/>
            <person name="Wang L."/>
            <person name="Qu L."/>
            <person name="Liu H."/>
            <person name="Sun Y."/>
            <person name="Le M."/>
            <person name="Wang Q."/>
            <person name="Wei S."/>
            <person name="Zheng Y."/>
            <person name="Lin W."/>
            <person name="Duan Y."/>
            <person name="Cao H."/>
            <person name="Xiong S."/>
            <person name="Wang X."/>
            <person name="Wei L."/>
            <person name="Li C."/>
            <person name="Ma Q."/>
            <person name="Ju M."/>
            <person name="Zhao R."/>
            <person name="Li G."/>
            <person name="Mu C."/>
            <person name="Tian Q."/>
            <person name="Mei H."/>
            <person name="Zhang T."/>
            <person name="Gao T."/>
            <person name="Zhang H."/>
        </authorList>
    </citation>
    <scope>NUCLEOTIDE SEQUENCE</scope>
    <source>
        <strain evidence="1">3651</strain>
    </source>
</reference>
<keyword evidence="2" id="KW-1185">Reference proteome</keyword>
<proteinExistence type="predicted"/>
<gene>
    <name evidence="1" type="ORF">Salat_1449700</name>
</gene>
<dbReference type="AlphaFoldDB" id="A0AAE1YB17"/>
<evidence type="ECO:0000313" key="2">
    <source>
        <dbReference type="Proteomes" id="UP001293254"/>
    </source>
</evidence>